<feature type="transmembrane region" description="Helical" evidence="1">
    <location>
        <begin position="61"/>
        <end position="78"/>
    </location>
</feature>
<accession>A0AA96LDB1</accession>
<feature type="transmembrane region" description="Helical" evidence="1">
    <location>
        <begin position="155"/>
        <end position="182"/>
    </location>
</feature>
<dbReference type="KEGG" id="paun:MJA45_25610"/>
<feature type="transmembrane region" description="Helical" evidence="1">
    <location>
        <begin position="85"/>
        <end position="103"/>
    </location>
</feature>
<protein>
    <submittedName>
        <fullName evidence="2">DUF2238 domain-containing protein</fullName>
    </submittedName>
</protein>
<feature type="transmembrane region" description="Helical" evidence="1">
    <location>
        <begin position="123"/>
        <end position="143"/>
    </location>
</feature>
<dbReference type="PIRSF" id="PIRSF020606">
    <property type="entry name" value="UCP020606"/>
    <property type="match status" value="1"/>
</dbReference>
<dbReference type="AlphaFoldDB" id="A0AA96LDB1"/>
<evidence type="ECO:0000313" key="3">
    <source>
        <dbReference type="Proteomes" id="UP001305702"/>
    </source>
</evidence>
<dbReference type="Proteomes" id="UP001305702">
    <property type="component" value="Chromosome"/>
</dbReference>
<reference evidence="2 3" key="1">
    <citation type="submission" date="2022-02" db="EMBL/GenBank/DDBJ databases">
        <title>Paenibacillus sp. MBLB1776 Whole Genome Shotgun Sequencing.</title>
        <authorList>
            <person name="Hwang C.Y."/>
            <person name="Cho E.-S."/>
            <person name="Seo M.-J."/>
        </authorList>
    </citation>
    <scope>NUCLEOTIDE SEQUENCE [LARGE SCALE GENOMIC DNA]</scope>
    <source>
        <strain evidence="2 3">MBLB1776</strain>
    </source>
</reference>
<evidence type="ECO:0000313" key="2">
    <source>
        <dbReference type="EMBL" id="WNQ10953.1"/>
    </source>
</evidence>
<name>A0AA96LDB1_9BACL</name>
<organism evidence="2 3">
    <name type="scientific">Paenibacillus aurantius</name>
    <dbReference type="NCBI Taxonomy" id="2918900"/>
    <lineage>
        <taxon>Bacteria</taxon>
        <taxon>Bacillati</taxon>
        <taxon>Bacillota</taxon>
        <taxon>Bacilli</taxon>
        <taxon>Bacillales</taxon>
        <taxon>Paenibacillaceae</taxon>
        <taxon>Paenibacillus</taxon>
    </lineage>
</organism>
<dbReference type="InterPro" id="IPR058534">
    <property type="entry name" value="YjdF"/>
</dbReference>
<keyword evidence="1" id="KW-0472">Membrane</keyword>
<proteinExistence type="predicted"/>
<dbReference type="EMBL" id="CP130318">
    <property type="protein sequence ID" value="WNQ10953.1"/>
    <property type="molecule type" value="Genomic_DNA"/>
</dbReference>
<sequence>MPHESTRNPSINRSPEGEIFPGTEVPLRRNGVLLVLLIGYAAFWAWLAIKPVNRQDWLLENILLVLFLAVMALTYRRFRWSRLSYVLIALFLCLHTIGAHYSYQQTPFDHWVKAMFSTQRSYYDRLVHFSFGFLLAYPARELLVRLLGLRGFASYALPAAVMMTGSAVFEIIEMLAASLVPSKLGALYLGLQGDPFDTQKDMGLGLIGALLALAITAFRRRRKSE</sequence>
<keyword evidence="3" id="KW-1185">Reference proteome</keyword>
<feature type="transmembrane region" description="Helical" evidence="1">
    <location>
        <begin position="31"/>
        <end position="49"/>
    </location>
</feature>
<dbReference type="InterPro" id="IPR014509">
    <property type="entry name" value="YjdF-like"/>
</dbReference>
<feature type="transmembrane region" description="Helical" evidence="1">
    <location>
        <begin position="202"/>
        <end position="218"/>
    </location>
</feature>
<keyword evidence="1" id="KW-1133">Transmembrane helix</keyword>
<evidence type="ECO:0000256" key="1">
    <source>
        <dbReference type="SAM" id="Phobius"/>
    </source>
</evidence>
<dbReference type="RefSeq" id="WP_315604729.1">
    <property type="nucleotide sequence ID" value="NZ_CP130318.1"/>
</dbReference>
<keyword evidence="1" id="KW-0812">Transmembrane</keyword>
<gene>
    <name evidence="2" type="ORF">MJA45_25610</name>
</gene>
<dbReference type="Pfam" id="PF09997">
    <property type="entry name" value="DUF2238"/>
    <property type="match status" value="1"/>
</dbReference>